<dbReference type="Proteomes" id="UP000747110">
    <property type="component" value="Unassembled WGS sequence"/>
</dbReference>
<keyword evidence="3" id="KW-0732">Signal</keyword>
<protein>
    <recommendedName>
        <fullName evidence="9">Lysosomal Pro-X carboxypeptidase</fullName>
    </recommendedName>
</protein>
<comment type="similarity">
    <text evidence="1">Belongs to the peptidase S28 family.</text>
</comment>
<dbReference type="GO" id="GO:0070008">
    <property type="term" value="F:serine-type exopeptidase activity"/>
    <property type="evidence" value="ECO:0007669"/>
    <property type="project" value="InterPro"/>
</dbReference>
<keyword evidence="8" id="KW-1185">Reference proteome</keyword>
<dbReference type="InterPro" id="IPR029058">
    <property type="entry name" value="AB_hydrolase_fold"/>
</dbReference>
<dbReference type="Gene3D" id="3.40.50.1820">
    <property type="entry name" value="alpha/beta hydrolase"/>
    <property type="match status" value="1"/>
</dbReference>
<dbReference type="FunFam" id="1.20.120.980:FF:000007">
    <property type="entry name" value="Predicted protein"/>
    <property type="match status" value="1"/>
</dbReference>
<dbReference type="GO" id="GO:0006508">
    <property type="term" value="P:proteolysis"/>
    <property type="evidence" value="ECO:0007669"/>
    <property type="project" value="UniProtKB-KW"/>
</dbReference>
<dbReference type="AlphaFoldDB" id="A0A8J4CH77"/>
<evidence type="ECO:0000256" key="5">
    <source>
        <dbReference type="ARBA" id="ARBA00023180"/>
    </source>
</evidence>
<keyword evidence="5" id="KW-0325">Glycoprotein</keyword>
<evidence type="ECO:0000313" key="8">
    <source>
        <dbReference type="Proteomes" id="UP000747110"/>
    </source>
</evidence>
<organism evidence="7 8">
    <name type="scientific">Volvox reticuliferus</name>
    <dbReference type="NCBI Taxonomy" id="1737510"/>
    <lineage>
        <taxon>Eukaryota</taxon>
        <taxon>Viridiplantae</taxon>
        <taxon>Chlorophyta</taxon>
        <taxon>core chlorophytes</taxon>
        <taxon>Chlorophyceae</taxon>
        <taxon>CS clade</taxon>
        <taxon>Chlamydomonadales</taxon>
        <taxon>Volvocaceae</taxon>
        <taxon>Volvox</taxon>
    </lineage>
</organism>
<dbReference type="Pfam" id="PF05577">
    <property type="entry name" value="Peptidase_S28"/>
    <property type="match status" value="1"/>
</dbReference>
<dbReference type="PANTHER" id="PTHR11010">
    <property type="entry name" value="PROTEASE S28 PRO-X CARBOXYPEPTIDASE-RELATED"/>
    <property type="match status" value="1"/>
</dbReference>
<dbReference type="OrthoDB" id="2130629at2759"/>
<keyword evidence="2" id="KW-0645">Protease</keyword>
<sequence>MAAASSRMAPSSYYCRTTACTLAILLISSCLAKQTNIDYKLIRFRRQPTVLRNDAVWSIGCLQVGHALVQGCSELFKPRRQRVRRSPLPGHKIRPMEQTNQKTNQGLGIPTGYQNRSEAYRPPHLPCVHAKSHTRCFCTLESQGFFCLGTFFAVIPHPPLPLIQESWYPQRLDHFHRQRGGDEPTFPQRYFICDKFWSQKPGGPPGPIFFYAGNEADVTLYVNATGLIWEHAEEFGALVIFVEHRYYGKTQPFGPDSWSTDPSYLSVEQAMADYATLLWHLRSQMGAEDSPIIAFGGSYGGMLAAWLRLKYPHLIAGAVAASAPVGAFPGVPGWEPSRFWQVVTYDATASAGAAPACASNVRAAFRHVLTLGRTVGGRKTLGRLLRLCEDIQDEAAVVDVAYWLQGAFDAFAMGNYPYPSTYIIGDPDHPLPAWPMRAACNHLASNGLQPSDLVEALRDAVGVFYNVTGGVQCYNAQTSGPAAGSRGPWDYQWCTELMGQELPYYPTNGVSDMFWDQGAFDLEAINAHCQEAWGVTPWADWSALTYGGLNYQYASNIVFSNGLYDPWSAYGVLQNVSNSVVAVIIPEGAHHLDLMYSSPADPPSVQAARQVEMRHVRRWTDQFYKMQEERRNCTDVKGTGQGYRASGTDVPMESSMASVA</sequence>
<dbReference type="Gene3D" id="1.20.120.980">
    <property type="entry name" value="Serine carboxypeptidase S28, SKS domain"/>
    <property type="match status" value="1"/>
</dbReference>
<evidence type="ECO:0000256" key="3">
    <source>
        <dbReference type="ARBA" id="ARBA00022729"/>
    </source>
</evidence>
<evidence type="ECO:0000256" key="2">
    <source>
        <dbReference type="ARBA" id="ARBA00022670"/>
    </source>
</evidence>
<evidence type="ECO:0000256" key="1">
    <source>
        <dbReference type="ARBA" id="ARBA00011079"/>
    </source>
</evidence>
<dbReference type="GO" id="GO:0008239">
    <property type="term" value="F:dipeptidyl-peptidase activity"/>
    <property type="evidence" value="ECO:0007669"/>
    <property type="project" value="TreeGrafter"/>
</dbReference>
<gene>
    <name evidence="7" type="ORF">Vretifemale_10667</name>
</gene>
<evidence type="ECO:0008006" key="9">
    <source>
        <dbReference type="Google" id="ProtNLM"/>
    </source>
</evidence>
<name>A0A8J4CH77_9CHLO</name>
<evidence type="ECO:0000256" key="6">
    <source>
        <dbReference type="SAM" id="MobiDB-lite"/>
    </source>
</evidence>
<dbReference type="PROSITE" id="PS51257">
    <property type="entry name" value="PROKAR_LIPOPROTEIN"/>
    <property type="match status" value="1"/>
</dbReference>
<reference evidence="7" key="1">
    <citation type="journal article" date="2021" name="Proc. Natl. Acad. Sci. U.S.A.">
        <title>Three genomes in the algal genus Volvox reveal the fate of a haploid sex-determining region after a transition to homothallism.</title>
        <authorList>
            <person name="Yamamoto K."/>
            <person name="Hamaji T."/>
            <person name="Kawai-Toyooka H."/>
            <person name="Matsuzaki R."/>
            <person name="Takahashi F."/>
            <person name="Nishimura Y."/>
            <person name="Kawachi M."/>
            <person name="Noguchi H."/>
            <person name="Minakuchi Y."/>
            <person name="Umen J.G."/>
            <person name="Toyoda A."/>
            <person name="Nozaki H."/>
        </authorList>
    </citation>
    <scope>NUCLEOTIDE SEQUENCE</scope>
    <source>
        <strain evidence="7">NIES-3786</strain>
    </source>
</reference>
<proteinExistence type="inferred from homology"/>
<evidence type="ECO:0000256" key="4">
    <source>
        <dbReference type="ARBA" id="ARBA00022801"/>
    </source>
</evidence>
<dbReference type="SUPFAM" id="SSF53474">
    <property type="entry name" value="alpha/beta-Hydrolases"/>
    <property type="match status" value="1"/>
</dbReference>
<dbReference type="InterPro" id="IPR042269">
    <property type="entry name" value="Ser_carbopepase_S28_SKS"/>
</dbReference>
<evidence type="ECO:0000313" key="7">
    <source>
        <dbReference type="EMBL" id="GIL81657.1"/>
    </source>
</evidence>
<comment type="caution">
    <text evidence="7">The sequence shown here is derived from an EMBL/GenBank/DDBJ whole genome shotgun (WGS) entry which is preliminary data.</text>
</comment>
<dbReference type="PANTHER" id="PTHR11010:SF38">
    <property type="entry name" value="LYSOSOMAL PRO-X CARBOXYPEPTIDASE"/>
    <property type="match status" value="1"/>
</dbReference>
<accession>A0A8J4CH77</accession>
<feature type="region of interest" description="Disordered" evidence="6">
    <location>
        <begin position="635"/>
        <end position="660"/>
    </location>
</feature>
<dbReference type="InterPro" id="IPR008758">
    <property type="entry name" value="Peptidase_S28"/>
</dbReference>
<keyword evidence="4" id="KW-0378">Hydrolase</keyword>
<dbReference type="EMBL" id="BNCP01000022">
    <property type="protein sequence ID" value="GIL81657.1"/>
    <property type="molecule type" value="Genomic_DNA"/>
</dbReference>